<protein>
    <recommendedName>
        <fullName evidence="1">HTH rpiR-type domain-containing protein</fullName>
    </recommendedName>
</protein>
<dbReference type="InterPro" id="IPR036388">
    <property type="entry name" value="WH-like_DNA-bd_sf"/>
</dbReference>
<dbReference type="Gene3D" id="1.10.10.10">
    <property type="entry name" value="Winged helix-like DNA-binding domain superfamily/Winged helix DNA-binding domain"/>
    <property type="match status" value="1"/>
</dbReference>
<dbReference type="InterPro" id="IPR000281">
    <property type="entry name" value="HTH_RpiR"/>
</dbReference>
<proteinExistence type="predicted"/>
<accession>A0ABS7KTN3</accession>
<dbReference type="SUPFAM" id="SSF46689">
    <property type="entry name" value="Homeodomain-like"/>
    <property type="match status" value="1"/>
</dbReference>
<dbReference type="EMBL" id="JAIKTU010000001">
    <property type="protein sequence ID" value="MBY0754185.1"/>
    <property type="molecule type" value="Genomic_DNA"/>
</dbReference>
<evidence type="ECO:0000313" key="3">
    <source>
        <dbReference type="Proteomes" id="UP001299068"/>
    </source>
</evidence>
<dbReference type="RefSeq" id="WP_221858628.1">
    <property type="nucleotide sequence ID" value="NZ_JAIKTU010000001.1"/>
</dbReference>
<dbReference type="Proteomes" id="UP001299068">
    <property type="component" value="Unassembled WGS sequence"/>
</dbReference>
<dbReference type="Pfam" id="PF01418">
    <property type="entry name" value="HTH_6"/>
    <property type="match status" value="1"/>
</dbReference>
<evidence type="ECO:0000313" key="2">
    <source>
        <dbReference type="EMBL" id="MBY0754185.1"/>
    </source>
</evidence>
<dbReference type="PROSITE" id="PS51071">
    <property type="entry name" value="HTH_RPIR"/>
    <property type="match status" value="1"/>
</dbReference>
<dbReference type="PANTHER" id="PTHR30514">
    <property type="entry name" value="GLUCOKINASE"/>
    <property type="match status" value="1"/>
</dbReference>
<evidence type="ECO:0000259" key="1">
    <source>
        <dbReference type="PROSITE" id="PS51071"/>
    </source>
</evidence>
<feature type="domain" description="HTH rpiR-type" evidence="1">
    <location>
        <begin position="1"/>
        <end position="73"/>
    </location>
</feature>
<organism evidence="2 3">
    <name type="scientific">Clostridium sardiniense</name>
    <name type="common">Clostridium absonum</name>
    <dbReference type="NCBI Taxonomy" id="29369"/>
    <lineage>
        <taxon>Bacteria</taxon>
        <taxon>Bacillati</taxon>
        <taxon>Bacillota</taxon>
        <taxon>Clostridia</taxon>
        <taxon>Eubacteriales</taxon>
        <taxon>Clostridiaceae</taxon>
        <taxon>Clostridium</taxon>
    </lineage>
</organism>
<dbReference type="InterPro" id="IPR047640">
    <property type="entry name" value="RpiR-like"/>
</dbReference>
<comment type="caution">
    <text evidence="2">The sequence shown here is derived from an EMBL/GenBank/DDBJ whole genome shotgun (WGS) entry which is preliminary data.</text>
</comment>
<dbReference type="PANTHER" id="PTHR30514:SF10">
    <property type="entry name" value="MURR_RPIR FAMILY TRANSCRIPTIONAL REGULATOR"/>
    <property type="match status" value="1"/>
</dbReference>
<reference evidence="2 3" key="1">
    <citation type="journal article" date="2021" name="Cell Host Microbe">
        <title>in vivo commensal control of Clostridioides difficile virulence.</title>
        <authorList>
            <person name="Girinathan B.P."/>
            <person name="Dibenedetto N."/>
            <person name="Worley J.N."/>
            <person name="Peltier J."/>
            <person name="Arrieta-Ortiz M.L."/>
            <person name="Rupa Christinal Immanuel S."/>
            <person name="Lavin R."/>
            <person name="Delaney M.L."/>
            <person name="Cummins C."/>
            <person name="Hoffmann M."/>
            <person name="Luo Y."/>
            <person name="Gonzalez-Escalona N."/>
            <person name="Allard M."/>
            <person name="Onderdonk A.B."/>
            <person name="Gerber G.K."/>
            <person name="Sonenshein A.L."/>
            <person name="Baliga N."/>
            <person name="Dupuy B."/>
            <person name="Bry L."/>
        </authorList>
    </citation>
    <scope>NUCLEOTIDE SEQUENCE [LARGE SCALE GENOMIC DNA]</scope>
    <source>
        <strain evidence="2 3">DSM 599</strain>
    </source>
</reference>
<sequence length="73" mass="8475">MNIFSKLTNLTENENTLVGYMHDNPESFVRMSDLEISKSYLISTSTIYRFCKKLNLSGLSELKVQITYFIMVI</sequence>
<keyword evidence="3" id="KW-1185">Reference proteome</keyword>
<gene>
    <name evidence="2" type="ORF">K5V21_01820</name>
</gene>
<dbReference type="InterPro" id="IPR009057">
    <property type="entry name" value="Homeodomain-like_sf"/>
</dbReference>
<name>A0ABS7KTN3_CLOSR</name>